<dbReference type="RefSeq" id="WP_114626214.1">
    <property type="nucleotide sequence ID" value="NZ_QQNA01000225.1"/>
</dbReference>
<gene>
    <name evidence="3" type="ORF">DVH02_25595</name>
</gene>
<feature type="transmembrane region" description="Helical" evidence="1">
    <location>
        <begin position="21"/>
        <end position="44"/>
    </location>
</feature>
<keyword evidence="1" id="KW-0812">Transmembrane</keyword>
<dbReference type="Proteomes" id="UP000253741">
    <property type="component" value="Unassembled WGS sequence"/>
</dbReference>
<accession>A0A370B408</accession>
<evidence type="ECO:0000259" key="2">
    <source>
        <dbReference type="Pfam" id="PF07811"/>
    </source>
</evidence>
<dbReference type="AlphaFoldDB" id="A0A370B408"/>
<name>A0A370B408_9ACTN</name>
<keyword evidence="1" id="KW-1133">Transmembrane helix</keyword>
<evidence type="ECO:0000313" key="4">
    <source>
        <dbReference type="Proteomes" id="UP000253741"/>
    </source>
</evidence>
<feature type="domain" description="TadE-like" evidence="2">
    <location>
        <begin position="19"/>
        <end position="61"/>
    </location>
</feature>
<proteinExistence type="predicted"/>
<comment type="caution">
    <text evidence="3">The sequence shown here is derived from an EMBL/GenBank/DDBJ whole genome shotgun (WGS) entry which is preliminary data.</text>
</comment>
<keyword evidence="1" id="KW-0472">Membrane</keyword>
<keyword evidence="4" id="KW-1185">Reference proteome</keyword>
<sequence>MWKRPRGDGRDRGRAGDRGQAGIEFAGLITLLLLVALGVIQLGIAGYAVQQAGTAARAAARAETYRESRMTADQAAKAATSDWLDVTVPAVSRSGSAVKAEAKVKIPSILPVFTLPDATRSVTMPRD</sequence>
<dbReference type="OrthoDB" id="4335656at2"/>
<dbReference type="Pfam" id="PF07811">
    <property type="entry name" value="TadE"/>
    <property type="match status" value="1"/>
</dbReference>
<protein>
    <submittedName>
        <fullName evidence="3">Pilus assembly protein</fullName>
    </submittedName>
</protein>
<evidence type="ECO:0000313" key="3">
    <source>
        <dbReference type="EMBL" id="RDG35402.1"/>
    </source>
</evidence>
<evidence type="ECO:0000256" key="1">
    <source>
        <dbReference type="SAM" id="Phobius"/>
    </source>
</evidence>
<organism evidence="3 4">
    <name type="scientific">Streptomyces corynorhini</name>
    <dbReference type="NCBI Taxonomy" id="2282652"/>
    <lineage>
        <taxon>Bacteria</taxon>
        <taxon>Bacillati</taxon>
        <taxon>Actinomycetota</taxon>
        <taxon>Actinomycetes</taxon>
        <taxon>Kitasatosporales</taxon>
        <taxon>Streptomycetaceae</taxon>
        <taxon>Streptomyces</taxon>
    </lineage>
</organism>
<reference evidence="3 4" key="1">
    <citation type="submission" date="2018-07" db="EMBL/GenBank/DDBJ databases">
        <title>Streptomyces species from bats.</title>
        <authorList>
            <person name="Dunlap C."/>
        </authorList>
    </citation>
    <scope>NUCLEOTIDE SEQUENCE [LARGE SCALE GENOMIC DNA]</scope>
    <source>
        <strain evidence="3 4">AC230</strain>
    </source>
</reference>
<dbReference type="EMBL" id="QQNA01000225">
    <property type="protein sequence ID" value="RDG35402.1"/>
    <property type="molecule type" value="Genomic_DNA"/>
</dbReference>
<dbReference type="InterPro" id="IPR012495">
    <property type="entry name" value="TadE-like_dom"/>
</dbReference>